<feature type="DNA-binding region" description="H-T-H motif" evidence="4">
    <location>
        <begin position="62"/>
        <end position="81"/>
    </location>
</feature>
<sequence length="238" mass="26198">MKESKPAKPLAVKVAGTGPVAAPRRRKPGRPRADELQGEGLREGVIEAAARVYGNHGFRGASVELIAREAGISRPLFYRLFKDRREVIDVVVARANDDLREAVMQAILPQKQLLPMLSATIDAYFDWCRSHAAIVGSIYREVHDPESPASIHQKKIVDDMARLVREKAEERGSQPLHPLMMETLIRAVEYVGSVSFWPEPPADEVLARNRAVIVRIVLAAVASSTDQPGVPCLESVLA</sequence>
<dbReference type="EMBL" id="LT629785">
    <property type="protein sequence ID" value="SDU10742.1"/>
    <property type="molecule type" value="Genomic_DNA"/>
</dbReference>
<dbReference type="Pfam" id="PF00440">
    <property type="entry name" value="TetR_N"/>
    <property type="match status" value="1"/>
</dbReference>
<evidence type="ECO:0000256" key="5">
    <source>
        <dbReference type="SAM" id="MobiDB-lite"/>
    </source>
</evidence>
<dbReference type="Gene3D" id="1.10.357.10">
    <property type="entry name" value="Tetracycline Repressor, domain 2"/>
    <property type="match status" value="1"/>
</dbReference>
<dbReference type="GO" id="GO:0000976">
    <property type="term" value="F:transcription cis-regulatory region binding"/>
    <property type="evidence" value="ECO:0007669"/>
    <property type="project" value="TreeGrafter"/>
</dbReference>
<dbReference type="PRINTS" id="PR00455">
    <property type="entry name" value="HTHTETR"/>
</dbReference>
<accession>A0A1H2FTT4</accession>
<dbReference type="Proteomes" id="UP000243232">
    <property type="component" value="Chromosome I"/>
</dbReference>
<dbReference type="PANTHER" id="PTHR30055:SF238">
    <property type="entry name" value="MYCOFACTOCIN BIOSYNTHESIS TRANSCRIPTIONAL REGULATOR MFTR-RELATED"/>
    <property type="match status" value="1"/>
</dbReference>
<evidence type="ECO:0000256" key="3">
    <source>
        <dbReference type="ARBA" id="ARBA00023163"/>
    </source>
</evidence>
<evidence type="ECO:0000256" key="2">
    <source>
        <dbReference type="ARBA" id="ARBA00023125"/>
    </source>
</evidence>
<dbReference type="PANTHER" id="PTHR30055">
    <property type="entry name" value="HTH-TYPE TRANSCRIPTIONAL REGULATOR RUTR"/>
    <property type="match status" value="1"/>
</dbReference>
<dbReference type="AlphaFoldDB" id="A0A1H2FTT4"/>
<evidence type="ECO:0000313" key="7">
    <source>
        <dbReference type="EMBL" id="SDU10742.1"/>
    </source>
</evidence>
<proteinExistence type="predicted"/>
<dbReference type="InterPro" id="IPR001647">
    <property type="entry name" value="HTH_TetR"/>
</dbReference>
<dbReference type="SUPFAM" id="SSF46689">
    <property type="entry name" value="Homeodomain-like"/>
    <property type="match status" value="1"/>
</dbReference>
<keyword evidence="8" id="KW-1185">Reference proteome</keyword>
<dbReference type="STRING" id="364197.SAMN05216296_1807"/>
<evidence type="ECO:0000256" key="1">
    <source>
        <dbReference type="ARBA" id="ARBA00023015"/>
    </source>
</evidence>
<evidence type="ECO:0000313" key="8">
    <source>
        <dbReference type="Proteomes" id="UP000243232"/>
    </source>
</evidence>
<organism evidence="7 8">
    <name type="scientific">Pseudomonas pohangensis</name>
    <dbReference type="NCBI Taxonomy" id="364197"/>
    <lineage>
        <taxon>Bacteria</taxon>
        <taxon>Pseudomonadati</taxon>
        <taxon>Pseudomonadota</taxon>
        <taxon>Gammaproteobacteria</taxon>
        <taxon>Pseudomonadales</taxon>
        <taxon>Pseudomonadaceae</taxon>
        <taxon>Pseudomonas</taxon>
    </lineage>
</organism>
<evidence type="ECO:0000259" key="6">
    <source>
        <dbReference type="PROSITE" id="PS50977"/>
    </source>
</evidence>
<dbReference type="PROSITE" id="PS50977">
    <property type="entry name" value="HTH_TETR_2"/>
    <property type="match status" value="1"/>
</dbReference>
<dbReference type="InterPro" id="IPR050109">
    <property type="entry name" value="HTH-type_TetR-like_transc_reg"/>
</dbReference>
<keyword evidence="3" id="KW-0804">Transcription</keyword>
<keyword evidence="1" id="KW-0805">Transcription regulation</keyword>
<feature type="domain" description="HTH tetR-type" evidence="6">
    <location>
        <begin position="39"/>
        <end position="99"/>
    </location>
</feature>
<dbReference type="GO" id="GO:0003700">
    <property type="term" value="F:DNA-binding transcription factor activity"/>
    <property type="evidence" value="ECO:0007669"/>
    <property type="project" value="TreeGrafter"/>
</dbReference>
<keyword evidence="2 4" id="KW-0238">DNA-binding</keyword>
<feature type="region of interest" description="Disordered" evidence="5">
    <location>
        <begin position="1"/>
        <end position="38"/>
    </location>
</feature>
<dbReference type="InterPro" id="IPR009057">
    <property type="entry name" value="Homeodomain-like_sf"/>
</dbReference>
<name>A0A1H2FTT4_9PSED</name>
<protein>
    <submittedName>
        <fullName evidence="7">Transcriptional regulator, TetR family</fullName>
    </submittedName>
</protein>
<gene>
    <name evidence="7" type="ORF">SAMN05216296_1807</name>
</gene>
<reference evidence="8" key="1">
    <citation type="submission" date="2016-10" db="EMBL/GenBank/DDBJ databases">
        <authorList>
            <person name="Varghese N."/>
            <person name="Submissions S."/>
        </authorList>
    </citation>
    <scope>NUCLEOTIDE SEQUENCE [LARGE SCALE GENOMIC DNA]</scope>
    <source>
        <strain evidence="8">DSM 17875</strain>
    </source>
</reference>
<evidence type="ECO:0000256" key="4">
    <source>
        <dbReference type="PROSITE-ProRule" id="PRU00335"/>
    </source>
</evidence>